<dbReference type="Proteomes" id="UP001500929">
    <property type="component" value="Unassembled WGS sequence"/>
</dbReference>
<organism evidence="3 4">
    <name type="scientific">Herbiconiux moechotypicola</name>
    <dbReference type="NCBI Taxonomy" id="637393"/>
    <lineage>
        <taxon>Bacteria</taxon>
        <taxon>Bacillati</taxon>
        <taxon>Actinomycetota</taxon>
        <taxon>Actinomycetes</taxon>
        <taxon>Micrococcales</taxon>
        <taxon>Microbacteriaceae</taxon>
        <taxon>Herbiconiux</taxon>
    </lineage>
</organism>
<keyword evidence="2" id="KW-0472">Membrane</keyword>
<feature type="transmembrane region" description="Helical" evidence="2">
    <location>
        <begin position="36"/>
        <end position="56"/>
    </location>
</feature>
<accession>A0ABN3E4V6</accession>
<sequence>MSGDEIDPRRRERMRALLVEHARRSGSTVGHRAPRWVGVAAAVAVLVGLAGTAAIVSRPVSGGEASAGATSTPSAEAGAESHPLDPAGVPFANTSSPPAGGPQSNGEAASAGDAGDSGAVADAASAYAWCVEASDVWDAPVDAGEGMLPAAPTLSVASLADSEVLQPSPGVWTVVIPVVRLHPEGERVGVKVCTITGPADQPVIEVTDALD</sequence>
<feature type="compositionally biased region" description="Polar residues" evidence="1">
    <location>
        <begin position="92"/>
        <end position="107"/>
    </location>
</feature>
<keyword evidence="2" id="KW-0812">Transmembrane</keyword>
<evidence type="ECO:0000313" key="3">
    <source>
        <dbReference type="EMBL" id="GAA2248798.1"/>
    </source>
</evidence>
<protein>
    <submittedName>
        <fullName evidence="3">Uncharacterized protein</fullName>
    </submittedName>
</protein>
<dbReference type="RefSeq" id="WP_259481439.1">
    <property type="nucleotide sequence ID" value="NZ_BAAAQY010000014.1"/>
</dbReference>
<evidence type="ECO:0000256" key="1">
    <source>
        <dbReference type="SAM" id="MobiDB-lite"/>
    </source>
</evidence>
<feature type="compositionally biased region" description="Low complexity" evidence="1">
    <location>
        <begin position="108"/>
        <end position="117"/>
    </location>
</feature>
<name>A0ABN3E4V6_9MICO</name>
<evidence type="ECO:0000256" key="2">
    <source>
        <dbReference type="SAM" id="Phobius"/>
    </source>
</evidence>
<reference evidence="3 4" key="1">
    <citation type="journal article" date="2019" name="Int. J. Syst. Evol. Microbiol.">
        <title>The Global Catalogue of Microorganisms (GCM) 10K type strain sequencing project: providing services to taxonomists for standard genome sequencing and annotation.</title>
        <authorList>
            <consortium name="The Broad Institute Genomics Platform"/>
            <consortium name="The Broad Institute Genome Sequencing Center for Infectious Disease"/>
            <person name="Wu L."/>
            <person name="Ma J."/>
        </authorList>
    </citation>
    <scope>NUCLEOTIDE SEQUENCE [LARGE SCALE GENOMIC DNA]</scope>
    <source>
        <strain evidence="3 4">JCM 16117</strain>
    </source>
</reference>
<keyword evidence="2" id="KW-1133">Transmembrane helix</keyword>
<dbReference type="EMBL" id="BAAAQY010000014">
    <property type="protein sequence ID" value="GAA2248798.1"/>
    <property type="molecule type" value="Genomic_DNA"/>
</dbReference>
<gene>
    <name evidence="3" type="ORF">GCM10009851_37820</name>
</gene>
<comment type="caution">
    <text evidence="3">The sequence shown here is derived from an EMBL/GenBank/DDBJ whole genome shotgun (WGS) entry which is preliminary data.</text>
</comment>
<evidence type="ECO:0000313" key="4">
    <source>
        <dbReference type="Proteomes" id="UP001500929"/>
    </source>
</evidence>
<keyword evidence="4" id="KW-1185">Reference proteome</keyword>
<proteinExistence type="predicted"/>
<feature type="region of interest" description="Disordered" evidence="1">
    <location>
        <begin position="61"/>
        <end position="117"/>
    </location>
</feature>